<dbReference type="Pfam" id="PF01476">
    <property type="entry name" value="LysM"/>
    <property type="match status" value="1"/>
</dbReference>
<dbReference type="Gene3D" id="3.10.350.10">
    <property type="entry name" value="LysM domain"/>
    <property type="match status" value="1"/>
</dbReference>
<dbReference type="SUPFAM" id="SSF54106">
    <property type="entry name" value="LysM domain"/>
    <property type="match status" value="1"/>
</dbReference>
<dbReference type="InterPro" id="IPR018392">
    <property type="entry name" value="LysM"/>
</dbReference>
<dbReference type="SMART" id="SM00257">
    <property type="entry name" value="LysM"/>
    <property type="match status" value="1"/>
</dbReference>
<name>A0A3R5YRJ1_WEICO</name>
<accession>A0A3R5YRJ1</accession>
<dbReference type="SUPFAM" id="SSF54001">
    <property type="entry name" value="Cysteine proteinases"/>
    <property type="match status" value="1"/>
</dbReference>
<dbReference type="InterPro" id="IPR009148">
    <property type="entry name" value="PcsB-like"/>
</dbReference>
<dbReference type="NCBIfam" id="TIGR03715">
    <property type="entry name" value="KxYKxGKxW"/>
    <property type="match status" value="1"/>
</dbReference>
<organism evidence="1 2">
    <name type="scientific">Weissella confusa</name>
    <name type="common">Lactobacillus confusus</name>
    <dbReference type="NCBI Taxonomy" id="1583"/>
    <lineage>
        <taxon>Bacteria</taxon>
        <taxon>Bacillati</taxon>
        <taxon>Bacillota</taxon>
        <taxon>Bacilli</taxon>
        <taxon>Lactobacillales</taxon>
        <taxon>Lactobacillaceae</taxon>
        <taxon>Weissella</taxon>
    </lineage>
</organism>
<evidence type="ECO:0000313" key="2">
    <source>
        <dbReference type="Proteomes" id="UP000650485"/>
    </source>
</evidence>
<dbReference type="RefSeq" id="WP_118704407.1">
    <property type="nucleotide sequence ID" value="NZ_CABJBN010000007.1"/>
</dbReference>
<sequence>MQNVNSRKKMYKSGKNWVAAAVVAAAAAVAPMISTESAYANEEVAQTTSSWRAKTVDQVVEAVQAAGQKYTVQAGDTLSTIASATELTTEEIASANNISDANFIVIGQEINLTKEVAEEVVSEAPVAQEAAVEVAPVVAEVAAPVATQEVAVSEAPVAQEVQQPAAPSYNADYTAVPGNSYYAGQCTWYVKNQLPWVGNFWGNAAEWANNATYAGRVVDTNPAVGTVAVMMPGVAYASSYGHVAVVTGVNGDMITISEMNAKGEFVVSSRTIPAAGVLFIH</sequence>
<dbReference type="Pfam" id="PF19258">
    <property type="entry name" value="KxYKxGKxW_sig"/>
    <property type="match status" value="1"/>
</dbReference>
<gene>
    <name evidence="1" type="ORF">H7R52_08230</name>
</gene>
<dbReference type="EMBL" id="JACSZT010000006">
    <property type="protein sequence ID" value="MBC6498663.1"/>
    <property type="molecule type" value="Genomic_DNA"/>
</dbReference>
<dbReference type="PRINTS" id="PR01852">
    <property type="entry name" value="SIBAPROTEIN"/>
</dbReference>
<proteinExistence type="predicted"/>
<dbReference type="InterPro" id="IPR022263">
    <property type="entry name" value="KxYKxGKxW"/>
</dbReference>
<dbReference type="InterPro" id="IPR038765">
    <property type="entry name" value="Papain-like_cys_pep_sf"/>
</dbReference>
<dbReference type="InterPro" id="IPR007921">
    <property type="entry name" value="CHAP_dom"/>
</dbReference>
<dbReference type="PROSITE" id="PS51782">
    <property type="entry name" value="LYSM"/>
    <property type="match status" value="1"/>
</dbReference>
<dbReference type="Pfam" id="PF05257">
    <property type="entry name" value="CHAP"/>
    <property type="match status" value="1"/>
</dbReference>
<dbReference type="PROSITE" id="PS50911">
    <property type="entry name" value="CHAP"/>
    <property type="match status" value="1"/>
</dbReference>
<dbReference type="AlphaFoldDB" id="A0A3R5YRJ1"/>
<protein>
    <submittedName>
        <fullName evidence="1">CHAP domain-containing protein</fullName>
    </submittedName>
</protein>
<dbReference type="InterPro" id="IPR036779">
    <property type="entry name" value="LysM_dom_sf"/>
</dbReference>
<reference evidence="1" key="1">
    <citation type="submission" date="2020-08" db="EMBL/GenBank/DDBJ databases">
        <title>Complete genome sequence of Weissella confusa strain FS54 provides insights into metabolic potential.</title>
        <authorList>
            <person name="Fhoula I."/>
            <person name="Najjari A."/>
            <person name="Lekired A."/>
            <person name="Bessrour-Aouam N."/>
            <person name="Jaballah S."/>
            <person name="Klibi N."/>
            <person name="Ouzari H.-I."/>
        </authorList>
    </citation>
    <scope>NUCLEOTIDE SEQUENCE</scope>
    <source>
        <strain evidence="1">FS54</strain>
    </source>
</reference>
<dbReference type="Proteomes" id="UP000650485">
    <property type="component" value="Unassembled WGS sequence"/>
</dbReference>
<comment type="caution">
    <text evidence="1">The sequence shown here is derived from an EMBL/GenBank/DDBJ whole genome shotgun (WGS) entry which is preliminary data.</text>
</comment>
<dbReference type="CDD" id="cd00118">
    <property type="entry name" value="LysM"/>
    <property type="match status" value="1"/>
</dbReference>
<evidence type="ECO:0000313" key="1">
    <source>
        <dbReference type="EMBL" id="MBC6498663.1"/>
    </source>
</evidence>
<dbReference type="Gene3D" id="3.90.1720.10">
    <property type="entry name" value="endopeptidase domain like (from Nostoc punctiforme)"/>
    <property type="match status" value="1"/>
</dbReference>